<name>A0A2S9XT45_9BACT</name>
<keyword evidence="1" id="KW-0812">Transmembrane</keyword>
<dbReference type="EMBL" id="PVNL01000135">
    <property type="protein sequence ID" value="PRP96038.1"/>
    <property type="molecule type" value="Genomic_DNA"/>
</dbReference>
<proteinExistence type="predicted"/>
<reference evidence="2 3" key="1">
    <citation type="submission" date="2018-03" db="EMBL/GenBank/DDBJ databases">
        <title>Draft Genome Sequences of the Obligatory Marine Myxobacteria Enhygromyxa salina SWB007.</title>
        <authorList>
            <person name="Poehlein A."/>
            <person name="Moghaddam J.A."/>
            <person name="Harms H."/>
            <person name="Alanjari M."/>
            <person name="Koenig G.M."/>
            <person name="Daniel R."/>
            <person name="Schaeberle T.F."/>
        </authorList>
    </citation>
    <scope>NUCLEOTIDE SEQUENCE [LARGE SCALE GENOMIC DNA]</scope>
    <source>
        <strain evidence="2 3">SWB007</strain>
    </source>
</reference>
<gene>
    <name evidence="2" type="ORF">ENSA7_68520</name>
</gene>
<feature type="transmembrane region" description="Helical" evidence="1">
    <location>
        <begin position="14"/>
        <end position="32"/>
    </location>
</feature>
<keyword evidence="1" id="KW-0472">Membrane</keyword>
<evidence type="ECO:0000256" key="1">
    <source>
        <dbReference type="SAM" id="Phobius"/>
    </source>
</evidence>
<dbReference type="Proteomes" id="UP000238823">
    <property type="component" value="Unassembled WGS sequence"/>
</dbReference>
<keyword evidence="1" id="KW-1133">Transmembrane helix</keyword>
<sequence>MVSAMLLPQWVHELATLATLGLAAGWLAFHWLRIGKPRGAQPGCARCDHNARGSDAGGSGEGTGIRSKRLRVIA</sequence>
<protein>
    <submittedName>
        <fullName evidence="2">Uncharacterized protein</fullName>
    </submittedName>
</protein>
<evidence type="ECO:0000313" key="2">
    <source>
        <dbReference type="EMBL" id="PRP96038.1"/>
    </source>
</evidence>
<dbReference type="AlphaFoldDB" id="A0A2S9XT45"/>
<accession>A0A2S9XT45</accession>
<organism evidence="2 3">
    <name type="scientific">Enhygromyxa salina</name>
    <dbReference type="NCBI Taxonomy" id="215803"/>
    <lineage>
        <taxon>Bacteria</taxon>
        <taxon>Pseudomonadati</taxon>
        <taxon>Myxococcota</taxon>
        <taxon>Polyangia</taxon>
        <taxon>Nannocystales</taxon>
        <taxon>Nannocystaceae</taxon>
        <taxon>Enhygromyxa</taxon>
    </lineage>
</organism>
<evidence type="ECO:0000313" key="3">
    <source>
        <dbReference type="Proteomes" id="UP000238823"/>
    </source>
</evidence>
<comment type="caution">
    <text evidence="2">The sequence shown here is derived from an EMBL/GenBank/DDBJ whole genome shotgun (WGS) entry which is preliminary data.</text>
</comment>